<comment type="caution">
    <text evidence="2">The sequence shown here is derived from an EMBL/GenBank/DDBJ whole genome shotgun (WGS) entry which is preliminary data.</text>
</comment>
<keyword evidence="3" id="KW-1185">Reference proteome</keyword>
<reference evidence="2 3" key="1">
    <citation type="journal article" date="2012" name="Genome Biol.">
        <title>Sequencing three crocodilian genomes to illuminate the evolution of archosaurs and amniotes.</title>
        <authorList>
            <person name="St John J.A."/>
            <person name="Braun E.L."/>
            <person name="Isberg S.R."/>
            <person name="Miles L.G."/>
            <person name="Chong A.Y."/>
            <person name="Gongora J."/>
            <person name="Dalzell P."/>
            <person name="Moran C."/>
            <person name="Bed'hom B."/>
            <person name="Abzhanov A."/>
            <person name="Burgess S.C."/>
            <person name="Cooksey A.M."/>
            <person name="Castoe T.A."/>
            <person name="Crawford N.G."/>
            <person name="Densmore L.D."/>
            <person name="Drew J.C."/>
            <person name="Edwards S.V."/>
            <person name="Faircloth B.C."/>
            <person name="Fujita M.K."/>
            <person name="Greenwold M.J."/>
            <person name="Hoffmann F.G."/>
            <person name="Howard J.M."/>
            <person name="Iguchi T."/>
            <person name="Janes D.E."/>
            <person name="Khan S.Y."/>
            <person name="Kohno S."/>
            <person name="de Koning A.J."/>
            <person name="Lance S.L."/>
            <person name="McCarthy F.M."/>
            <person name="McCormack J.E."/>
            <person name="Merchant M.E."/>
            <person name="Peterson D.G."/>
            <person name="Pollock D.D."/>
            <person name="Pourmand N."/>
            <person name="Raney B.J."/>
            <person name="Roessler K.A."/>
            <person name="Sanford J.R."/>
            <person name="Sawyer R.H."/>
            <person name="Schmidt C.J."/>
            <person name="Triplett E.W."/>
            <person name="Tuberville T.D."/>
            <person name="Venegas-Anaya M."/>
            <person name="Howard J.T."/>
            <person name="Jarvis E.D."/>
            <person name="Guillette L.J.Jr."/>
            <person name="Glenn T.C."/>
            <person name="Green R.E."/>
            <person name="Ray D.A."/>
        </authorList>
    </citation>
    <scope>NUCLEOTIDE SEQUENCE [LARGE SCALE GENOMIC DNA]</scope>
    <source>
        <strain evidence="2">KSC_2009_1</strain>
    </source>
</reference>
<dbReference type="AlphaFoldDB" id="A0A151P5V4"/>
<feature type="region of interest" description="Disordered" evidence="1">
    <location>
        <begin position="209"/>
        <end position="232"/>
    </location>
</feature>
<protein>
    <submittedName>
        <fullName evidence="2">Uncharacterized protein</fullName>
    </submittedName>
</protein>
<gene>
    <name evidence="2" type="ORF">Y1Q_0016749</name>
</gene>
<organism evidence="2 3">
    <name type="scientific">Alligator mississippiensis</name>
    <name type="common">American alligator</name>
    <dbReference type="NCBI Taxonomy" id="8496"/>
    <lineage>
        <taxon>Eukaryota</taxon>
        <taxon>Metazoa</taxon>
        <taxon>Chordata</taxon>
        <taxon>Craniata</taxon>
        <taxon>Vertebrata</taxon>
        <taxon>Euteleostomi</taxon>
        <taxon>Archelosauria</taxon>
        <taxon>Archosauria</taxon>
        <taxon>Crocodylia</taxon>
        <taxon>Alligatoridae</taxon>
        <taxon>Alligatorinae</taxon>
        <taxon>Alligator</taxon>
    </lineage>
</organism>
<sequence length="232" mass="26659">MIRVEELISSQVGLEFSPDEASKELPDDDEQALSTSLCSHGWAHPVGLAVCFFKSQAKYAVYKNNSWTTCIFSCCYKSQFAGSKRRKRKRNQALDPSQGRHQISCDPGLNLTSLLFIPRRFLVFKKSRQLVYSRESSTSGSPASDYFSFSLSLALRMLQYECCSHFLEPTDSQSSFLPPPWYWAHQLGRCCYLTSLSPQQALKRERQSMQDWRNMRSQHTGETGTDLRRKRL</sequence>
<dbReference type="EMBL" id="AKHW03000764">
    <property type="protein sequence ID" value="KYO44438.1"/>
    <property type="molecule type" value="Genomic_DNA"/>
</dbReference>
<evidence type="ECO:0000313" key="3">
    <source>
        <dbReference type="Proteomes" id="UP000050525"/>
    </source>
</evidence>
<accession>A0A151P5V4</accession>
<name>A0A151P5V4_ALLMI</name>
<evidence type="ECO:0000256" key="1">
    <source>
        <dbReference type="SAM" id="MobiDB-lite"/>
    </source>
</evidence>
<dbReference type="Proteomes" id="UP000050525">
    <property type="component" value="Unassembled WGS sequence"/>
</dbReference>
<proteinExistence type="predicted"/>
<feature type="compositionally biased region" description="Polar residues" evidence="1">
    <location>
        <begin position="209"/>
        <end position="223"/>
    </location>
</feature>
<evidence type="ECO:0000313" key="2">
    <source>
        <dbReference type="EMBL" id="KYO44438.1"/>
    </source>
</evidence>